<evidence type="ECO:0000313" key="8">
    <source>
        <dbReference type="Proteomes" id="UP000494040"/>
    </source>
</evidence>
<dbReference type="GO" id="GO:0003352">
    <property type="term" value="P:regulation of cilium movement"/>
    <property type="evidence" value="ECO:0007669"/>
    <property type="project" value="TreeGrafter"/>
</dbReference>
<dbReference type="GO" id="GO:0060285">
    <property type="term" value="P:cilium-dependent cell motility"/>
    <property type="evidence" value="ECO:0007669"/>
    <property type="project" value="TreeGrafter"/>
</dbReference>
<evidence type="ECO:0000259" key="6">
    <source>
        <dbReference type="Pfam" id="PF14775"/>
    </source>
</evidence>
<proteinExistence type="inferred from homology"/>
<evidence type="ECO:0000256" key="2">
    <source>
        <dbReference type="ARBA" id="ARBA00023054"/>
    </source>
</evidence>
<dbReference type="RefSeq" id="XP_014250316.1">
    <property type="nucleotide sequence ID" value="XM_014394830.2"/>
</dbReference>
<dbReference type="OMA" id="DHENEMD"/>
<dbReference type="Proteomes" id="UP000494040">
    <property type="component" value="Unassembled WGS sequence"/>
</dbReference>
<dbReference type="PANTHER" id="PTHR21625:SF1">
    <property type="entry name" value="DYNEIN REGULATORY COMPLEX PROTEIN 1"/>
    <property type="match status" value="1"/>
</dbReference>
<evidence type="ECO:0000256" key="4">
    <source>
        <dbReference type="SAM" id="MobiDB-lite"/>
    </source>
</evidence>
<evidence type="ECO:0008006" key="9">
    <source>
        <dbReference type="Google" id="ProtNLM"/>
    </source>
</evidence>
<protein>
    <recommendedName>
        <fullName evidence="9">Dynein regulatory complex protein 1</fullName>
    </recommendedName>
</protein>
<dbReference type="GO" id="GO:0070286">
    <property type="term" value="P:axonemal dynein complex assembly"/>
    <property type="evidence" value="ECO:0007669"/>
    <property type="project" value="InterPro"/>
</dbReference>
<dbReference type="InterPro" id="IPR029440">
    <property type="entry name" value="DRC1_C"/>
</dbReference>
<dbReference type="InterPro" id="IPR039505">
    <property type="entry name" value="DRC1/2_N"/>
</dbReference>
<accession>A0A8I6RRT2</accession>
<feature type="domain" description="Dynein regulatory complex protein 1 C-terminal" evidence="6">
    <location>
        <begin position="747"/>
        <end position="805"/>
    </location>
</feature>
<dbReference type="AlphaFoldDB" id="A0A8I6RRT2"/>
<feature type="domain" description="Dynein regulatory complex protein 1/2 N-terminal" evidence="5">
    <location>
        <begin position="83"/>
        <end position="183"/>
    </location>
</feature>
<organism evidence="7 8">
    <name type="scientific">Cimex lectularius</name>
    <name type="common">Bed bug</name>
    <name type="synonym">Acanthia lectularia</name>
    <dbReference type="NCBI Taxonomy" id="79782"/>
    <lineage>
        <taxon>Eukaryota</taxon>
        <taxon>Metazoa</taxon>
        <taxon>Ecdysozoa</taxon>
        <taxon>Arthropoda</taxon>
        <taxon>Hexapoda</taxon>
        <taxon>Insecta</taxon>
        <taxon>Pterygota</taxon>
        <taxon>Neoptera</taxon>
        <taxon>Paraneoptera</taxon>
        <taxon>Hemiptera</taxon>
        <taxon>Heteroptera</taxon>
        <taxon>Panheteroptera</taxon>
        <taxon>Cimicomorpha</taxon>
        <taxon>Cimicidae</taxon>
        <taxon>Cimex</taxon>
    </lineage>
</organism>
<dbReference type="GO" id="GO:0005858">
    <property type="term" value="C:axonemal dynein complex"/>
    <property type="evidence" value="ECO:0007669"/>
    <property type="project" value="InterPro"/>
</dbReference>
<dbReference type="InterPro" id="IPR039750">
    <property type="entry name" value="DRC1/DRC2"/>
</dbReference>
<dbReference type="Pfam" id="PF14775">
    <property type="entry name" value="NYD-SP28_assoc"/>
    <property type="match status" value="1"/>
</dbReference>
<evidence type="ECO:0000259" key="5">
    <source>
        <dbReference type="Pfam" id="PF14772"/>
    </source>
</evidence>
<feature type="region of interest" description="Disordered" evidence="4">
    <location>
        <begin position="39"/>
        <end position="58"/>
    </location>
</feature>
<sequence>MEVFGRDDHSVDSEEISNMLVSDDAELRKLARRIRIKKRQQELEPREKTVPPKTEAEKQMEKSMDRIMNLLNTSYLSVTNIRVAAVKSDQERQKVQMEEQEQIRGLIKQEADSAHRKFMEINNKWEEIKHLNDPLDIHNETNLQREKCLQLLEQKDEIIEQLKSNLVESDKVFFSELNKQNEYIDILSDRINSQIYVMNDCFRQELERLEKVITMEKECLLKKRRLHFDHIAKEKENLEMSNLKGKFLMIRDHENEMDEMMVEQEEAMRLTKLELTKKIHKLTLELDNIRNVCMINTEKLTYNYHVLQKREGENRLIKSQQKQVINHLQETVTALRRKSAEESMNAKIKIDRLTKELKYLHNNVKDTYYRAQLFSVSSSKKYFQLWDYNQKVVEELINKLVGADKAFYDFQFCLMWQPPQCSFKRQALPSYIAAKKTLKDMKGNIGISRKLPPMSAEQKNRLLKVIMDSIDERVDFLVEDNIKAFVEPLKNKNKKLVTLDTLFTALNIRELEDIDYVSKFFLPYIKCITCLNEGREIVVKDDEDEDSLGEKVIGNEKEYTYGDGKEVVKHDDITQEKPITDVISEKVRNQFNMANMIVQNEFCSLEGGFDFMNDEGNYTLKMDTMPRGSDIVHRQDVLGMNVKGKTADLPFVLAEKGKKCLQEKNDKNVSSDKISKEVKQQLANLNCREVNHVPGVSPVNVCKALKEFAIKFNEDKGSDNTELLSHMASKKHISLARLLNLDDIEGFWRRYTTIFNRDKIALWNAFLVQIKDYYRILLRRHYLNQEIKATKARNQELRRLLQQYLHPKFKNSNHEELYNKIHKFFEEEPSTIFPPGVDFGILSDKNEEMSILSSNSQTSSVASF</sequence>
<feature type="coiled-coil region" evidence="3">
    <location>
        <begin position="250"/>
        <end position="292"/>
    </location>
</feature>
<keyword evidence="2 3" id="KW-0175">Coiled coil</keyword>
<evidence type="ECO:0000256" key="1">
    <source>
        <dbReference type="ARBA" id="ARBA00009688"/>
    </source>
</evidence>
<dbReference type="PANTHER" id="PTHR21625">
    <property type="entry name" value="NYD-SP28 PROTEIN"/>
    <property type="match status" value="1"/>
</dbReference>
<dbReference type="KEGG" id="clec:106667119"/>
<dbReference type="OrthoDB" id="10260459at2759"/>
<name>A0A8I6RRT2_CIMLE</name>
<evidence type="ECO:0000313" key="7">
    <source>
        <dbReference type="EnsemblMetazoa" id="XP_014250316.1"/>
    </source>
</evidence>
<dbReference type="GeneID" id="106667119"/>
<keyword evidence="8" id="KW-1185">Reference proteome</keyword>
<dbReference type="Pfam" id="PF14772">
    <property type="entry name" value="NYD-SP28"/>
    <property type="match status" value="1"/>
</dbReference>
<comment type="similarity">
    <text evidence="1">Belongs to the DRC1 family.</text>
</comment>
<dbReference type="EnsemblMetazoa" id="XM_014394830.2">
    <property type="protein sequence ID" value="XP_014250316.1"/>
    <property type="gene ID" value="LOC106667119"/>
</dbReference>
<reference evidence="7" key="1">
    <citation type="submission" date="2022-01" db="UniProtKB">
        <authorList>
            <consortium name="EnsemblMetazoa"/>
        </authorList>
    </citation>
    <scope>IDENTIFICATION</scope>
</reference>
<evidence type="ECO:0000256" key="3">
    <source>
        <dbReference type="SAM" id="Coils"/>
    </source>
</evidence>